<keyword evidence="3" id="KW-1185">Reference proteome</keyword>
<feature type="compositionally biased region" description="Low complexity" evidence="1">
    <location>
        <begin position="1"/>
        <end position="17"/>
    </location>
</feature>
<accession>A0AAD3CSP1</accession>
<proteinExistence type="predicted"/>
<evidence type="ECO:0000313" key="3">
    <source>
        <dbReference type="Proteomes" id="UP001054902"/>
    </source>
</evidence>
<protein>
    <submittedName>
        <fullName evidence="2">Uncharacterized protein</fullName>
    </submittedName>
</protein>
<sequence length="230" mass="25949">MQNQQANHQPAAAAAAAPPLPQWQIDTNNLGLDAEERELHRLLCDFHSFTHAHYVALREEGYGTLHELRIRALLKDVNDATSRGIPVNLAVYQQDPVTCMQNSVLAADHIEQDSTKAEKSEKFDYANWITWEESVEVYLESVISNANGAPLSYVIRKDLSPNVNWNSLEELQQRIYTPALQGFAFNLDSKEVLALMKELCLGMDAEVWIKNIKCGRDAMIALRTHYDGPD</sequence>
<reference evidence="2 3" key="1">
    <citation type="journal article" date="2021" name="Sci. Rep.">
        <title>The genome of the diatom Chaetoceros tenuissimus carries an ancient integrated fragment of an extant virus.</title>
        <authorList>
            <person name="Hongo Y."/>
            <person name="Kimura K."/>
            <person name="Takaki Y."/>
            <person name="Yoshida Y."/>
            <person name="Baba S."/>
            <person name="Kobayashi G."/>
            <person name="Nagasaki K."/>
            <person name="Hano T."/>
            <person name="Tomaru Y."/>
        </authorList>
    </citation>
    <scope>NUCLEOTIDE SEQUENCE [LARGE SCALE GENOMIC DNA]</scope>
    <source>
        <strain evidence="2 3">NIES-3715</strain>
    </source>
</reference>
<gene>
    <name evidence="2" type="ORF">CTEN210_06972</name>
</gene>
<dbReference type="Proteomes" id="UP001054902">
    <property type="component" value="Unassembled WGS sequence"/>
</dbReference>
<dbReference type="AlphaFoldDB" id="A0AAD3CSP1"/>
<dbReference type="EMBL" id="BLLK01000040">
    <property type="protein sequence ID" value="GFH50496.1"/>
    <property type="molecule type" value="Genomic_DNA"/>
</dbReference>
<evidence type="ECO:0000313" key="2">
    <source>
        <dbReference type="EMBL" id="GFH50496.1"/>
    </source>
</evidence>
<organism evidence="2 3">
    <name type="scientific">Chaetoceros tenuissimus</name>
    <dbReference type="NCBI Taxonomy" id="426638"/>
    <lineage>
        <taxon>Eukaryota</taxon>
        <taxon>Sar</taxon>
        <taxon>Stramenopiles</taxon>
        <taxon>Ochrophyta</taxon>
        <taxon>Bacillariophyta</taxon>
        <taxon>Coscinodiscophyceae</taxon>
        <taxon>Chaetocerotophycidae</taxon>
        <taxon>Chaetocerotales</taxon>
        <taxon>Chaetocerotaceae</taxon>
        <taxon>Chaetoceros</taxon>
    </lineage>
</organism>
<name>A0AAD3CSP1_9STRA</name>
<evidence type="ECO:0000256" key="1">
    <source>
        <dbReference type="SAM" id="MobiDB-lite"/>
    </source>
</evidence>
<feature type="region of interest" description="Disordered" evidence="1">
    <location>
        <begin position="1"/>
        <end position="20"/>
    </location>
</feature>
<comment type="caution">
    <text evidence="2">The sequence shown here is derived from an EMBL/GenBank/DDBJ whole genome shotgun (WGS) entry which is preliminary data.</text>
</comment>